<dbReference type="AlphaFoldDB" id="A0A3M7Q8Q0"/>
<protein>
    <submittedName>
        <fullName evidence="1">Uncharacterized protein</fullName>
    </submittedName>
</protein>
<dbReference type="EMBL" id="REGN01007073">
    <property type="protein sequence ID" value="RNA07351.1"/>
    <property type="molecule type" value="Genomic_DNA"/>
</dbReference>
<accession>A0A3M7Q8Q0</accession>
<dbReference type="Proteomes" id="UP000276133">
    <property type="component" value="Unassembled WGS sequence"/>
</dbReference>
<comment type="caution">
    <text evidence="1">The sequence shown here is derived from an EMBL/GenBank/DDBJ whole genome shotgun (WGS) entry which is preliminary data.</text>
</comment>
<sequence length="73" mass="8040">MGEMVRLLQKALVTTILNKAKAVIILNFFQKNSDSNPIILKPKRLKKTLSGIGKRSNGGIGAFLTNFKIILIT</sequence>
<gene>
    <name evidence="1" type="ORF">BpHYR1_021360</name>
</gene>
<name>A0A3M7Q8Q0_BRAPC</name>
<reference evidence="1 2" key="1">
    <citation type="journal article" date="2018" name="Sci. Rep.">
        <title>Genomic signatures of local adaptation to the degree of environmental predictability in rotifers.</title>
        <authorList>
            <person name="Franch-Gras L."/>
            <person name="Hahn C."/>
            <person name="Garcia-Roger E.M."/>
            <person name="Carmona M.J."/>
            <person name="Serra M."/>
            <person name="Gomez A."/>
        </authorList>
    </citation>
    <scope>NUCLEOTIDE SEQUENCE [LARGE SCALE GENOMIC DNA]</scope>
    <source>
        <strain evidence="1">HYR1</strain>
    </source>
</reference>
<proteinExistence type="predicted"/>
<evidence type="ECO:0000313" key="2">
    <source>
        <dbReference type="Proteomes" id="UP000276133"/>
    </source>
</evidence>
<keyword evidence="2" id="KW-1185">Reference proteome</keyword>
<organism evidence="1 2">
    <name type="scientific">Brachionus plicatilis</name>
    <name type="common">Marine rotifer</name>
    <name type="synonym">Brachionus muelleri</name>
    <dbReference type="NCBI Taxonomy" id="10195"/>
    <lineage>
        <taxon>Eukaryota</taxon>
        <taxon>Metazoa</taxon>
        <taxon>Spiralia</taxon>
        <taxon>Gnathifera</taxon>
        <taxon>Rotifera</taxon>
        <taxon>Eurotatoria</taxon>
        <taxon>Monogononta</taxon>
        <taxon>Pseudotrocha</taxon>
        <taxon>Ploima</taxon>
        <taxon>Brachionidae</taxon>
        <taxon>Brachionus</taxon>
    </lineage>
</organism>
<evidence type="ECO:0000313" key="1">
    <source>
        <dbReference type="EMBL" id="RNA07351.1"/>
    </source>
</evidence>